<comment type="subcellular location">
    <subcellularLocation>
        <location evidence="1">Nucleus</location>
    </subcellularLocation>
</comment>
<dbReference type="Proteomes" id="UP000736335">
    <property type="component" value="Unassembled WGS sequence"/>
</dbReference>
<reference evidence="9" key="1">
    <citation type="journal article" date="2020" name="Nat. Commun.">
        <title>Large-scale genome sequencing of mycorrhizal fungi provides insights into the early evolution of symbiotic traits.</title>
        <authorList>
            <person name="Miyauchi S."/>
            <person name="Kiss E."/>
            <person name="Kuo A."/>
            <person name="Drula E."/>
            <person name="Kohler A."/>
            <person name="Sanchez-Garcia M."/>
            <person name="Morin E."/>
            <person name="Andreopoulos B."/>
            <person name="Barry K.W."/>
            <person name="Bonito G."/>
            <person name="Buee M."/>
            <person name="Carver A."/>
            <person name="Chen C."/>
            <person name="Cichocki N."/>
            <person name="Clum A."/>
            <person name="Culley D."/>
            <person name="Crous P.W."/>
            <person name="Fauchery L."/>
            <person name="Girlanda M."/>
            <person name="Hayes R.D."/>
            <person name="Keri Z."/>
            <person name="LaButti K."/>
            <person name="Lipzen A."/>
            <person name="Lombard V."/>
            <person name="Magnuson J."/>
            <person name="Maillard F."/>
            <person name="Murat C."/>
            <person name="Nolan M."/>
            <person name="Ohm R.A."/>
            <person name="Pangilinan J."/>
            <person name="Pereira M.F."/>
            <person name="Perotto S."/>
            <person name="Peter M."/>
            <person name="Pfister S."/>
            <person name="Riley R."/>
            <person name="Sitrit Y."/>
            <person name="Stielow J.B."/>
            <person name="Szollosi G."/>
            <person name="Zifcakova L."/>
            <person name="Stursova M."/>
            <person name="Spatafora J.W."/>
            <person name="Tedersoo L."/>
            <person name="Vaario L.M."/>
            <person name="Yamada A."/>
            <person name="Yan M."/>
            <person name="Wang P."/>
            <person name="Xu J."/>
            <person name="Bruns T."/>
            <person name="Baldrian P."/>
            <person name="Vilgalys R."/>
            <person name="Dunand C."/>
            <person name="Henrissat B."/>
            <person name="Grigoriev I.V."/>
            <person name="Hibbett D."/>
            <person name="Nagy L.G."/>
            <person name="Martin F.M."/>
        </authorList>
    </citation>
    <scope>NUCLEOTIDE SEQUENCE</scope>
    <source>
        <strain evidence="9">UH-Tt-Lm1</strain>
    </source>
</reference>
<sequence length="635" mass="71991">MQNTLSSKQTCTSCRSRKVKCDGGQPICGPCNASRRGFHCAYEDPLTEMRKRETLKKGEACTPCRNKKKKCDGARPRCTTCQRARTIQECTYESADQPPQPALSRSFESLPPLGIPEDQVFLHDTTHVASSSRFGQPPVPSFPTQAPIPQLPTSQALVRQSVPVRYEFVHMPPRPMLYTLPFRLADIIDPAALPISDSTTTELSMKFRILALSHRLQLGIPLTFAKQHAIALGDVSGTIIHRFFIYFMTVYGCHLDQERRRNFDFVHVQALLTQLCLEIVLTIVEAEDPFTFLQAYYVMANSCFYTYTYAPAKRYLKKAVDVAKRNGIRLVDRSFSDSSDSPNHNVIMDPPPEYLESVQERVATLVQLIFTPLQHHLMTGEDIPLSSYLESQFRDELPYAYPRMWDELPEVLRLRALLLVYDTDNFIQTYYLPSRPVRYWLEDCRNIVPKLTDLNDLLVKRAAGAATIPDRETYLMFRCCSIIVLTSLAQLYDRVARSSFLPSYQSIKFRSMCDDTLKDVARITVDFTKDDYSFLEPALSMSWARASGLVVVEEDPQASPMSTGTRSSVSPDPENLPSLVRMFLDAKSNLESTIRLTPYGMGVSVVHSMVAVKPIRHDPYTPDLLSEDVRLKLGL</sequence>
<feature type="domain" description="Zn(2)-C6 fungal-type" evidence="8">
    <location>
        <begin position="60"/>
        <end position="92"/>
    </location>
</feature>
<dbReference type="GO" id="GO:0045944">
    <property type="term" value="P:positive regulation of transcription by RNA polymerase II"/>
    <property type="evidence" value="ECO:0007669"/>
    <property type="project" value="TreeGrafter"/>
</dbReference>
<organism evidence="9 10">
    <name type="scientific">Thelephora terrestris</name>
    <dbReference type="NCBI Taxonomy" id="56493"/>
    <lineage>
        <taxon>Eukaryota</taxon>
        <taxon>Fungi</taxon>
        <taxon>Dikarya</taxon>
        <taxon>Basidiomycota</taxon>
        <taxon>Agaricomycotina</taxon>
        <taxon>Agaricomycetes</taxon>
        <taxon>Thelephorales</taxon>
        <taxon>Thelephoraceae</taxon>
        <taxon>Thelephora</taxon>
    </lineage>
</organism>
<dbReference type="CDD" id="cd00067">
    <property type="entry name" value="GAL4"/>
    <property type="match status" value="2"/>
</dbReference>
<dbReference type="GO" id="GO:0043565">
    <property type="term" value="F:sequence-specific DNA binding"/>
    <property type="evidence" value="ECO:0007669"/>
    <property type="project" value="TreeGrafter"/>
</dbReference>
<dbReference type="Pfam" id="PF00172">
    <property type="entry name" value="Zn_clus"/>
    <property type="match status" value="2"/>
</dbReference>
<dbReference type="SUPFAM" id="SSF57701">
    <property type="entry name" value="Zn2/Cys6 DNA-binding domain"/>
    <property type="match status" value="2"/>
</dbReference>
<proteinExistence type="predicted"/>
<dbReference type="Gene3D" id="4.10.240.10">
    <property type="entry name" value="Zn(2)-C6 fungal-type DNA-binding domain"/>
    <property type="match status" value="2"/>
</dbReference>
<feature type="domain" description="Zn(2)-C6 fungal-type" evidence="8">
    <location>
        <begin position="10"/>
        <end position="42"/>
    </location>
</feature>
<dbReference type="InterPro" id="IPR036864">
    <property type="entry name" value="Zn2-C6_fun-type_DNA-bd_sf"/>
</dbReference>
<evidence type="ECO:0000256" key="2">
    <source>
        <dbReference type="ARBA" id="ARBA00022723"/>
    </source>
</evidence>
<dbReference type="SMART" id="SM00066">
    <property type="entry name" value="GAL4"/>
    <property type="match status" value="2"/>
</dbReference>
<dbReference type="PANTHER" id="PTHR47782:SF12">
    <property type="entry name" value="ZN(II)2CYS6 TRANSCRIPTION FACTOR (EUROFUNG)"/>
    <property type="match status" value="1"/>
</dbReference>
<evidence type="ECO:0000256" key="5">
    <source>
        <dbReference type="ARBA" id="ARBA00023125"/>
    </source>
</evidence>
<evidence type="ECO:0000256" key="3">
    <source>
        <dbReference type="ARBA" id="ARBA00022833"/>
    </source>
</evidence>
<dbReference type="InterPro" id="IPR052202">
    <property type="entry name" value="Yeast_MetPath_Reg"/>
</dbReference>
<evidence type="ECO:0000256" key="6">
    <source>
        <dbReference type="ARBA" id="ARBA00023163"/>
    </source>
</evidence>
<dbReference type="EMBL" id="WIUZ02000006">
    <property type="protein sequence ID" value="KAF9785874.1"/>
    <property type="molecule type" value="Genomic_DNA"/>
</dbReference>
<evidence type="ECO:0000313" key="9">
    <source>
        <dbReference type="EMBL" id="KAF9785874.1"/>
    </source>
</evidence>
<keyword evidence="10" id="KW-1185">Reference proteome</keyword>
<keyword evidence="4" id="KW-0805">Transcription regulation</keyword>
<evidence type="ECO:0000256" key="1">
    <source>
        <dbReference type="ARBA" id="ARBA00004123"/>
    </source>
</evidence>
<dbReference type="GO" id="GO:0005634">
    <property type="term" value="C:nucleus"/>
    <property type="evidence" value="ECO:0007669"/>
    <property type="project" value="UniProtKB-SubCell"/>
</dbReference>
<keyword evidence="7" id="KW-0539">Nucleus</keyword>
<evidence type="ECO:0000259" key="8">
    <source>
        <dbReference type="PROSITE" id="PS50048"/>
    </source>
</evidence>
<dbReference type="InterPro" id="IPR001138">
    <property type="entry name" value="Zn2Cys6_DnaBD"/>
</dbReference>
<dbReference type="PANTHER" id="PTHR47782">
    <property type="entry name" value="ZN(II)2CYS6 TRANSCRIPTION FACTOR (EUROFUNG)-RELATED"/>
    <property type="match status" value="1"/>
</dbReference>
<keyword evidence="2" id="KW-0479">Metal-binding</keyword>
<dbReference type="GO" id="GO:0008270">
    <property type="term" value="F:zinc ion binding"/>
    <property type="evidence" value="ECO:0007669"/>
    <property type="project" value="InterPro"/>
</dbReference>
<keyword evidence="5" id="KW-0238">DNA-binding</keyword>
<keyword evidence="3" id="KW-0862">Zinc</keyword>
<accession>A0A9P6L7D1</accession>
<reference evidence="9" key="2">
    <citation type="submission" date="2020-11" db="EMBL/GenBank/DDBJ databases">
        <authorList>
            <consortium name="DOE Joint Genome Institute"/>
            <person name="Kuo A."/>
            <person name="Miyauchi S."/>
            <person name="Kiss E."/>
            <person name="Drula E."/>
            <person name="Kohler A."/>
            <person name="Sanchez-Garcia M."/>
            <person name="Andreopoulos B."/>
            <person name="Barry K.W."/>
            <person name="Bonito G."/>
            <person name="Buee M."/>
            <person name="Carver A."/>
            <person name="Chen C."/>
            <person name="Cichocki N."/>
            <person name="Clum A."/>
            <person name="Culley D."/>
            <person name="Crous P.W."/>
            <person name="Fauchery L."/>
            <person name="Girlanda M."/>
            <person name="Hayes R."/>
            <person name="Keri Z."/>
            <person name="Labutti K."/>
            <person name="Lipzen A."/>
            <person name="Lombard V."/>
            <person name="Magnuson J."/>
            <person name="Maillard F."/>
            <person name="Morin E."/>
            <person name="Murat C."/>
            <person name="Nolan M."/>
            <person name="Ohm R."/>
            <person name="Pangilinan J."/>
            <person name="Pereira M."/>
            <person name="Perotto S."/>
            <person name="Peter M."/>
            <person name="Riley R."/>
            <person name="Sitrit Y."/>
            <person name="Stielow B."/>
            <person name="Szollosi G."/>
            <person name="Zifcakova L."/>
            <person name="Stursova M."/>
            <person name="Spatafora J.W."/>
            <person name="Tedersoo L."/>
            <person name="Vaario L.-M."/>
            <person name="Yamada A."/>
            <person name="Yan M."/>
            <person name="Wang P."/>
            <person name="Xu J."/>
            <person name="Bruns T."/>
            <person name="Baldrian P."/>
            <person name="Vilgalys R."/>
            <person name="Henrissat B."/>
            <person name="Grigoriev I.V."/>
            <person name="Hibbett D."/>
            <person name="Nagy L.G."/>
            <person name="Martin F.M."/>
        </authorList>
    </citation>
    <scope>NUCLEOTIDE SEQUENCE</scope>
    <source>
        <strain evidence="9">UH-Tt-Lm1</strain>
    </source>
</reference>
<name>A0A9P6L7D1_9AGAM</name>
<evidence type="ECO:0000256" key="4">
    <source>
        <dbReference type="ARBA" id="ARBA00023015"/>
    </source>
</evidence>
<comment type="caution">
    <text evidence="9">The sequence shown here is derived from an EMBL/GenBank/DDBJ whole genome shotgun (WGS) entry which is preliminary data.</text>
</comment>
<keyword evidence="6" id="KW-0804">Transcription</keyword>
<dbReference type="PROSITE" id="PS00463">
    <property type="entry name" value="ZN2_CY6_FUNGAL_1"/>
    <property type="match status" value="2"/>
</dbReference>
<protein>
    <recommendedName>
        <fullName evidence="8">Zn(2)-C6 fungal-type domain-containing protein</fullName>
    </recommendedName>
</protein>
<dbReference type="PROSITE" id="PS50048">
    <property type="entry name" value="ZN2_CY6_FUNGAL_2"/>
    <property type="match status" value="2"/>
</dbReference>
<evidence type="ECO:0000256" key="7">
    <source>
        <dbReference type="ARBA" id="ARBA00023242"/>
    </source>
</evidence>
<gene>
    <name evidence="9" type="ORF">BJ322DRAFT_1056718</name>
</gene>
<dbReference type="OrthoDB" id="2017365at2759"/>
<evidence type="ECO:0000313" key="10">
    <source>
        <dbReference type="Proteomes" id="UP000736335"/>
    </source>
</evidence>
<dbReference type="GO" id="GO:0000981">
    <property type="term" value="F:DNA-binding transcription factor activity, RNA polymerase II-specific"/>
    <property type="evidence" value="ECO:0007669"/>
    <property type="project" value="InterPro"/>
</dbReference>
<dbReference type="AlphaFoldDB" id="A0A9P6L7D1"/>